<feature type="compositionally biased region" description="Polar residues" evidence="1">
    <location>
        <begin position="350"/>
        <end position="366"/>
    </location>
</feature>
<gene>
    <name evidence="2" type="ORF">BO71DRAFT_380837</name>
</gene>
<feature type="compositionally biased region" description="Polar residues" evidence="1">
    <location>
        <begin position="282"/>
        <end position="298"/>
    </location>
</feature>
<feature type="region of interest" description="Disordered" evidence="1">
    <location>
        <begin position="729"/>
        <end position="773"/>
    </location>
</feature>
<feature type="compositionally biased region" description="Basic and acidic residues" evidence="1">
    <location>
        <begin position="466"/>
        <end position="479"/>
    </location>
</feature>
<dbReference type="VEuPathDB" id="FungiDB:BO71DRAFT_380837"/>
<feature type="compositionally biased region" description="Basic and acidic residues" evidence="1">
    <location>
        <begin position="543"/>
        <end position="563"/>
    </location>
</feature>
<evidence type="ECO:0000313" key="2">
    <source>
        <dbReference type="EMBL" id="PYH93726.1"/>
    </source>
</evidence>
<feature type="region of interest" description="Disordered" evidence="1">
    <location>
        <begin position="531"/>
        <end position="565"/>
    </location>
</feature>
<feature type="compositionally biased region" description="Polar residues" evidence="1">
    <location>
        <begin position="531"/>
        <end position="542"/>
    </location>
</feature>
<organism evidence="2 3">
    <name type="scientific">Aspergillus ellipticus CBS 707.79</name>
    <dbReference type="NCBI Taxonomy" id="1448320"/>
    <lineage>
        <taxon>Eukaryota</taxon>
        <taxon>Fungi</taxon>
        <taxon>Dikarya</taxon>
        <taxon>Ascomycota</taxon>
        <taxon>Pezizomycotina</taxon>
        <taxon>Eurotiomycetes</taxon>
        <taxon>Eurotiomycetidae</taxon>
        <taxon>Eurotiales</taxon>
        <taxon>Aspergillaceae</taxon>
        <taxon>Aspergillus</taxon>
        <taxon>Aspergillus subgen. Circumdati</taxon>
    </lineage>
</organism>
<dbReference type="OrthoDB" id="4226789at2759"/>
<feature type="region of interest" description="Disordered" evidence="1">
    <location>
        <begin position="14"/>
        <end position="97"/>
    </location>
</feature>
<feature type="compositionally biased region" description="Polar residues" evidence="1">
    <location>
        <begin position="119"/>
        <end position="128"/>
    </location>
</feature>
<name>A0A319D8I5_9EURO</name>
<dbReference type="EMBL" id="KZ825886">
    <property type="protein sequence ID" value="PYH93726.1"/>
    <property type="molecule type" value="Genomic_DNA"/>
</dbReference>
<feature type="region of interest" description="Disordered" evidence="1">
    <location>
        <begin position="466"/>
        <end position="487"/>
    </location>
</feature>
<sequence length="796" mass="86877">MAFFLICPRFRRYRKSSDSPGTGHAYQLNAAKPSPEGNPEGHFSSWEDASRSRHHRGSSGGLSDKLRRRFSREAKDPYGKPKRMQGKSGVSGLPFKGVITPDDIGSSLMSERGYDSDAQFISTPQPASYTREHSKTPRIAQEATSPLRQPLWEKGQESPYEQDDDSLMEDEAMVNPRCMGYTVMGELKTAMSSPDQRSWATRSSQGSSAFNGTDDGRHRARAARPLRGPGGSPVQGRVRNGPVYSPQQGYRAPLRRPTPDSFLVSPTHGPEHANHLSPVPFSYTTSAESTTGPASQISIKKRRQQPPVGSPSDGCSVHLGDMNIPTALGSHSPSPRVLSPKQSLDENRWAHNTGTWSAYSSGSTTGRAHITHATGPRFKGVPMNQASSCYSPKTSFSSTDGPNNYVDTRFQGQVTSRQVTREPSPCFHSPQSQEPSLLNWHGPGAAEICNSDKAEVQKSKFTERFESNRSLASHEHGHQTDTSMDPACPRKVSVGWMSGGRRLGYGYTLVPANEGADHPSQGGPDYIKGNSFGTKSVATEPQETPRHTEATKGHAKKMSDKTGEPGLDVSSIMNRMHLRSLSSALSDVASGDFRKGSLLEKLSKRKKDQSDMTADGGTKNPWDFCAWVDPNISLSEQQIPQKSASVSPQSTEDRSLGRWATLRRTGTLLTKGRSVSAIARGIEAKANAKFASPVKRYPVARRRDGQTMKFKVLDRNNRALSVDDAVPIVPVEHSDGSPGSAGYQDEEQVDEAPVIQADNDRAEENPRNPSENNCLGVIADDCENTYQECQEILPVK</sequence>
<protein>
    <submittedName>
        <fullName evidence="2">Uncharacterized protein</fullName>
    </submittedName>
</protein>
<accession>A0A319D8I5</accession>
<keyword evidence="3" id="KW-1185">Reference proteome</keyword>
<feature type="region of interest" description="Disordered" evidence="1">
    <location>
        <begin position="115"/>
        <end position="166"/>
    </location>
</feature>
<feature type="compositionally biased region" description="Polar residues" evidence="1">
    <location>
        <begin position="191"/>
        <end position="211"/>
    </location>
</feature>
<proteinExistence type="predicted"/>
<reference evidence="2 3" key="1">
    <citation type="submission" date="2018-02" db="EMBL/GenBank/DDBJ databases">
        <title>The genomes of Aspergillus section Nigri reveals drivers in fungal speciation.</title>
        <authorList>
            <consortium name="DOE Joint Genome Institute"/>
            <person name="Vesth T.C."/>
            <person name="Nybo J."/>
            <person name="Theobald S."/>
            <person name="Brandl J."/>
            <person name="Frisvad J.C."/>
            <person name="Nielsen K.F."/>
            <person name="Lyhne E.K."/>
            <person name="Kogle M.E."/>
            <person name="Kuo A."/>
            <person name="Riley R."/>
            <person name="Clum A."/>
            <person name="Nolan M."/>
            <person name="Lipzen A."/>
            <person name="Salamov A."/>
            <person name="Henrissat B."/>
            <person name="Wiebenga A."/>
            <person name="De vries R.P."/>
            <person name="Grigoriev I.V."/>
            <person name="Mortensen U.H."/>
            <person name="Andersen M.R."/>
            <person name="Baker S.E."/>
        </authorList>
    </citation>
    <scope>NUCLEOTIDE SEQUENCE [LARGE SCALE GENOMIC DNA]</scope>
    <source>
        <strain evidence="2 3">CBS 707.79</strain>
    </source>
</reference>
<evidence type="ECO:0000256" key="1">
    <source>
        <dbReference type="SAM" id="MobiDB-lite"/>
    </source>
</evidence>
<evidence type="ECO:0000313" key="3">
    <source>
        <dbReference type="Proteomes" id="UP000247810"/>
    </source>
</evidence>
<dbReference type="AlphaFoldDB" id="A0A319D8I5"/>
<dbReference type="Proteomes" id="UP000247810">
    <property type="component" value="Unassembled WGS sequence"/>
</dbReference>
<feature type="region of interest" description="Disordered" evidence="1">
    <location>
        <begin position="191"/>
        <end position="379"/>
    </location>
</feature>